<dbReference type="PANTHER" id="PTHR32444">
    <property type="entry name" value="BULB-TYPE LECTIN DOMAIN-CONTAINING PROTEIN"/>
    <property type="match status" value="1"/>
</dbReference>
<gene>
    <name evidence="5" type="ORF">DVH24_041525</name>
</gene>
<proteinExistence type="predicted"/>
<evidence type="ECO:0000313" key="6">
    <source>
        <dbReference type="Proteomes" id="UP000290289"/>
    </source>
</evidence>
<dbReference type="EMBL" id="RDQH01000339">
    <property type="protein sequence ID" value="RXH80378.1"/>
    <property type="molecule type" value="Genomic_DNA"/>
</dbReference>
<protein>
    <recommendedName>
        <fullName evidence="4">Apple domain-containing protein</fullName>
    </recommendedName>
</protein>
<dbReference type="Pfam" id="PF08276">
    <property type="entry name" value="PAN_2"/>
    <property type="match status" value="1"/>
</dbReference>
<dbReference type="PANTHER" id="PTHR32444:SF63">
    <property type="entry name" value="G-TYPE LECTIN S-RECEPTOR-LIKE SERINE_THREONINE-PROTEIN KINASE RKS1"/>
    <property type="match status" value="1"/>
</dbReference>
<organism evidence="5 6">
    <name type="scientific">Malus domestica</name>
    <name type="common">Apple</name>
    <name type="synonym">Pyrus malus</name>
    <dbReference type="NCBI Taxonomy" id="3750"/>
    <lineage>
        <taxon>Eukaryota</taxon>
        <taxon>Viridiplantae</taxon>
        <taxon>Streptophyta</taxon>
        <taxon>Embryophyta</taxon>
        <taxon>Tracheophyta</taxon>
        <taxon>Spermatophyta</taxon>
        <taxon>Magnoliopsida</taxon>
        <taxon>eudicotyledons</taxon>
        <taxon>Gunneridae</taxon>
        <taxon>Pentapetalae</taxon>
        <taxon>rosids</taxon>
        <taxon>fabids</taxon>
        <taxon>Rosales</taxon>
        <taxon>Rosaceae</taxon>
        <taxon>Amygdaloideae</taxon>
        <taxon>Maleae</taxon>
        <taxon>Malus</taxon>
    </lineage>
</organism>
<dbReference type="AlphaFoldDB" id="A0A498I9E4"/>
<feature type="domain" description="Apple" evidence="4">
    <location>
        <begin position="171"/>
        <end position="233"/>
    </location>
</feature>
<sequence length="233" mass="26564">MQERNSGRRRRRSGDAIVGGASEAETRSKLCCRRDVLTERDDDFLNVNRGWWNGTAIVQGGLKIYTTNDKNKITLMWDVVNPSIISRIIVMDSFALIKEFTQYRQNQGWNLVWSEPLSKCEFYGWCGAFSICDPLGTYGLSEFECKCFPGFQPLVEVEWNMKMHRVVHEACGNGEGFIKVANVRTPYTSGALVDTNASWKQCEDECLRNCCCLAYTKLLVGLIYKILLLIRSL</sequence>
<evidence type="ECO:0000256" key="2">
    <source>
        <dbReference type="ARBA" id="ARBA00023157"/>
    </source>
</evidence>
<keyword evidence="1" id="KW-0732">Signal</keyword>
<keyword evidence="2" id="KW-1015">Disulfide bond</keyword>
<evidence type="ECO:0000256" key="1">
    <source>
        <dbReference type="ARBA" id="ARBA00022729"/>
    </source>
</evidence>
<keyword evidence="6" id="KW-1185">Reference proteome</keyword>
<name>A0A498I9E4_MALDO</name>
<dbReference type="Proteomes" id="UP000290289">
    <property type="component" value="Chromosome 13"/>
</dbReference>
<accession>A0A498I9E4</accession>
<dbReference type="GO" id="GO:0048544">
    <property type="term" value="P:recognition of pollen"/>
    <property type="evidence" value="ECO:0007669"/>
    <property type="project" value="InterPro"/>
</dbReference>
<evidence type="ECO:0000259" key="4">
    <source>
        <dbReference type="PROSITE" id="PS50948"/>
    </source>
</evidence>
<dbReference type="Pfam" id="PF00954">
    <property type="entry name" value="S_locus_glycop"/>
    <property type="match status" value="1"/>
</dbReference>
<dbReference type="InterPro" id="IPR000858">
    <property type="entry name" value="S_locus_glycoprot_dom"/>
</dbReference>
<reference evidence="5 6" key="1">
    <citation type="submission" date="2018-10" db="EMBL/GenBank/DDBJ databases">
        <title>A high-quality apple genome assembly.</title>
        <authorList>
            <person name="Hu J."/>
        </authorList>
    </citation>
    <scope>NUCLEOTIDE SEQUENCE [LARGE SCALE GENOMIC DNA]</scope>
    <source>
        <strain evidence="6">cv. HFTH1</strain>
        <tissue evidence="5">Young leaf</tissue>
    </source>
</reference>
<evidence type="ECO:0000313" key="5">
    <source>
        <dbReference type="EMBL" id="RXH80378.1"/>
    </source>
</evidence>
<feature type="region of interest" description="Disordered" evidence="3">
    <location>
        <begin position="1"/>
        <end position="21"/>
    </location>
</feature>
<dbReference type="PROSITE" id="PS50948">
    <property type="entry name" value="PAN"/>
    <property type="match status" value="1"/>
</dbReference>
<dbReference type="InterPro" id="IPR003609">
    <property type="entry name" value="Pan_app"/>
</dbReference>
<comment type="caution">
    <text evidence="5">The sequence shown here is derived from an EMBL/GenBank/DDBJ whole genome shotgun (WGS) entry which is preliminary data.</text>
</comment>
<evidence type="ECO:0000256" key="3">
    <source>
        <dbReference type="SAM" id="MobiDB-lite"/>
    </source>
</evidence>